<comment type="caution">
    <text evidence="5">The sequence shown here is derived from an EMBL/GenBank/DDBJ whole genome shotgun (WGS) entry which is preliminary data.</text>
</comment>
<feature type="domain" description="RRM" evidence="4">
    <location>
        <begin position="64"/>
        <end position="139"/>
    </location>
</feature>
<evidence type="ECO:0000256" key="2">
    <source>
        <dbReference type="ARBA" id="ARBA00022884"/>
    </source>
</evidence>
<dbReference type="InterPro" id="IPR050666">
    <property type="entry name" value="ESRP"/>
</dbReference>
<proteinExistence type="predicted"/>
<organism evidence="5 6">
    <name type="scientific">Wuchereria bancrofti</name>
    <dbReference type="NCBI Taxonomy" id="6293"/>
    <lineage>
        <taxon>Eukaryota</taxon>
        <taxon>Metazoa</taxon>
        <taxon>Ecdysozoa</taxon>
        <taxon>Nematoda</taxon>
        <taxon>Chromadorea</taxon>
        <taxon>Rhabditida</taxon>
        <taxon>Spirurina</taxon>
        <taxon>Spiruromorpha</taxon>
        <taxon>Filarioidea</taxon>
        <taxon>Onchocercidae</taxon>
        <taxon>Wuchereria</taxon>
    </lineage>
</organism>
<evidence type="ECO:0000256" key="1">
    <source>
        <dbReference type="ARBA" id="ARBA00022737"/>
    </source>
</evidence>
<sequence>MGRASGECYVELVDKAAAEEAKRFDKQEMNNRYIEVFNVTESEVVWMTRHNVIRKGDQETPYNFVVRLRGIPFSATNDDVKEFFSGLEVADVVIDKELGGRPSGEAFVRFASKQHAEMALERNRNNMGSRYVEVFRSSGDELEKSREGHIAPPTSLRSLAVERSFPTPRTEPIPLRFAAAKLGGVRPYRREEYGGPLRNVSMGRPRAGPYDAPYSRYARFQDYGYEDDFDCDDPAKIYMRGLPYSANALDIEDFFKPLNCVEIQLGFNEDRRPSGDACVIFGTVGEARDAMSRNKQCIGNRYIELFTAADVPITQKYVIYRRIGGTGDYPAAVSGGGPRGPTALNRVNCGGYDEWADNDGNGRYSSVQNKPVSLNRVGYATSDPADIGGAEGWSDADSGRSYTTGYNSATAGYNASYATGGQQYYNDEYEGKQSSYGYQWSSAGGSVKTSW</sequence>
<dbReference type="SUPFAM" id="SSF54928">
    <property type="entry name" value="RNA-binding domain, RBD"/>
    <property type="match status" value="3"/>
</dbReference>
<dbReference type="EMBL" id="ADBV01002331">
    <property type="protein sequence ID" value="EJW83250.1"/>
    <property type="molecule type" value="Genomic_DNA"/>
</dbReference>
<keyword evidence="1" id="KW-0677">Repeat</keyword>
<dbReference type="PANTHER" id="PTHR13976">
    <property type="entry name" value="HETEROGENEOUS NUCLEAR RIBONUCLEOPROTEIN-RELATED"/>
    <property type="match status" value="1"/>
</dbReference>
<reference evidence="6" key="1">
    <citation type="submission" date="2012-08" db="EMBL/GenBank/DDBJ databases">
        <title>The Genome Sequence of Wuchereria bancrofti.</title>
        <authorList>
            <person name="Nutman T.B."/>
            <person name="Fink D.L."/>
            <person name="Russ C."/>
            <person name="Young S."/>
            <person name="Zeng Q."/>
            <person name="Koehrsen M."/>
            <person name="Alvarado L."/>
            <person name="Berlin A."/>
            <person name="Chapman S.B."/>
            <person name="Chen Z."/>
            <person name="Freedman E."/>
            <person name="Gellesch M."/>
            <person name="Goldberg J."/>
            <person name="Griggs A."/>
            <person name="Gujja S."/>
            <person name="Heilman E.R."/>
            <person name="Heiman D."/>
            <person name="Hepburn T."/>
            <person name="Howarth C."/>
            <person name="Jen D."/>
            <person name="Larson L."/>
            <person name="Lewis B."/>
            <person name="Mehta T."/>
            <person name="Park D."/>
            <person name="Pearson M."/>
            <person name="Roberts A."/>
            <person name="Saif S."/>
            <person name="Shea T."/>
            <person name="Shenoy N."/>
            <person name="Sisk P."/>
            <person name="Stolte C."/>
            <person name="Sykes S."/>
            <person name="Walk T."/>
            <person name="White J."/>
            <person name="Yandava C."/>
            <person name="Haas B."/>
            <person name="Henn M.R."/>
            <person name="Nusbaum C."/>
            <person name="Birren B."/>
        </authorList>
    </citation>
    <scope>NUCLEOTIDE SEQUENCE [LARGE SCALE GENOMIC DNA]</scope>
    <source>
        <strain evidence="6">NA</strain>
    </source>
</reference>
<dbReference type="AlphaFoldDB" id="J9B861"/>
<gene>
    <name evidence="5" type="ORF">WUBG_05840</name>
</gene>
<dbReference type="InterPro" id="IPR000504">
    <property type="entry name" value="RRM_dom"/>
</dbReference>
<dbReference type="InterPro" id="IPR035979">
    <property type="entry name" value="RBD_domain_sf"/>
</dbReference>
<dbReference type="Proteomes" id="UP000004810">
    <property type="component" value="Unassembled WGS sequence"/>
</dbReference>
<evidence type="ECO:0000313" key="6">
    <source>
        <dbReference type="Proteomes" id="UP000004810"/>
    </source>
</evidence>
<dbReference type="Pfam" id="PF00076">
    <property type="entry name" value="RRM_1"/>
    <property type="match status" value="2"/>
</dbReference>
<evidence type="ECO:0000256" key="3">
    <source>
        <dbReference type="PROSITE-ProRule" id="PRU00176"/>
    </source>
</evidence>
<dbReference type="PROSITE" id="PS50102">
    <property type="entry name" value="RRM"/>
    <property type="match status" value="1"/>
</dbReference>
<name>J9B861_WUCBA</name>
<evidence type="ECO:0000259" key="4">
    <source>
        <dbReference type="PROSITE" id="PS50102"/>
    </source>
</evidence>
<dbReference type="Gene3D" id="3.30.70.330">
    <property type="match status" value="3"/>
</dbReference>
<dbReference type="InterPro" id="IPR012677">
    <property type="entry name" value="Nucleotide-bd_a/b_plait_sf"/>
</dbReference>
<evidence type="ECO:0000313" key="5">
    <source>
        <dbReference type="EMBL" id="EJW83250.1"/>
    </source>
</evidence>
<dbReference type="SMART" id="SM00360">
    <property type="entry name" value="RRM"/>
    <property type="match status" value="2"/>
</dbReference>
<dbReference type="CDD" id="cd12254">
    <property type="entry name" value="RRM_hnRNPH_ESRPs_RBM12_like"/>
    <property type="match status" value="1"/>
</dbReference>
<protein>
    <recommendedName>
        <fullName evidence="4">RRM domain-containing protein</fullName>
    </recommendedName>
</protein>
<keyword evidence="2 3" id="KW-0694">RNA-binding</keyword>
<dbReference type="GO" id="GO:0003723">
    <property type="term" value="F:RNA binding"/>
    <property type="evidence" value="ECO:0007669"/>
    <property type="project" value="UniProtKB-UniRule"/>
</dbReference>
<accession>J9B861</accession>